<organism evidence="5 6">
    <name type="scientific">Anaerotruncus colihominis</name>
    <dbReference type="NCBI Taxonomy" id="169435"/>
    <lineage>
        <taxon>Bacteria</taxon>
        <taxon>Bacillati</taxon>
        <taxon>Bacillota</taxon>
        <taxon>Clostridia</taxon>
        <taxon>Eubacteriales</taxon>
        <taxon>Oscillospiraceae</taxon>
        <taxon>Anaerotruncus</taxon>
    </lineage>
</organism>
<keyword evidence="4" id="KW-0375">Hydrogen ion transport</keyword>
<evidence type="ECO:0000256" key="2">
    <source>
        <dbReference type="ARBA" id="ARBA00022448"/>
    </source>
</evidence>
<dbReference type="Pfam" id="PF01813">
    <property type="entry name" value="ATP-synt_D"/>
    <property type="match status" value="1"/>
</dbReference>
<proteinExistence type="inferred from homology"/>
<dbReference type="Proteomes" id="UP000196386">
    <property type="component" value="Unassembled WGS sequence"/>
</dbReference>
<dbReference type="EMBL" id="NFKP01000021">
    <property type="protein sequence ID" value="OUP68188.1"/>
    <property type="molecule type" value="Genomic_DNA"/>
</dbReference>
<comment type="similarity">
    <text evidence="1 4">Belongs to the V-ATPase D subunit family.</text>
</comment>
<evidence type="ECO:0000256" key="1">
    <source>
        <dbReference type="ARBA" id="ARBA00005850"/>
    </source>
</evidence>
<accession>A0A1Y4E5W4</accession>
<dbReference type="RefSeq" id="WP_006873143.1">
    <property type="nucleotide sequence ID" value="NZ_CABIWA010000021.1"/>
</dbReference>
<comment type="function">
    <text evidence="4">Produces ATP from ADP in the presence of a proton gradient across the membrane.</text>
</comment>
<gene>
    <name evidence="4" type="primary">atpD</name>
    <name evidence="5" type="ORF">B5F11_14810</name>
</gene>
<dbReference type="GO" id="GO:0046933">
    <property type="term" value="F:proton-transporting ATP synthase activity, rotational mechanism"/>
    <property type="evidence" value="ECO:0007669"/>
    <property type="project" value="UniProtKB-UniRule"/>
</dbReference>
<keyword evidence="4" id="KW-0066">ATP synthesis</keyword>
<keyword evidence="2 4" id="KW-0813">Transport</keyword>
<evidence type="ECO:0000256" key="3">
    <source>
        <dbReference type="ARBA" id="ARBA00023065"/>
    </source>
</evidence>
<keyword evidence="3 4" id="KW-0406">Ion transport</keyword>
<dbReference type="HAMAP" id="MF_00271">
    <property type="entry name" value="ATP_synth_D_arch"/>
    <property type="match status" value="1"/>
</dbReference>
<dbReference type="Gene3D" id="1.10.287.3240">
    <property type="match status" value="1"/>
</dbReference>
<sequence>MPNELNVTPTKGSLIAIQKSLELSTLGFDLLDRKRNILIREMMLLIDQVKSLRGEISQTYRSAYEALQEANVTLGIVQETAMAVPIEDGVTITYRSVMGVEIPNVRLAESEIRMCYGFDHTNSRLDYAYVCFQKAKRVTALLAEVENSVYRLANAIRKTQRRANALENIVIPRYRETARFITDALEEKDREEFSRLKVIKAAKMKKE</sequence>
<dbReference type="GO" id="GO:0042777">
    <property type="term" value="P:proton motive force-driven plasma membrane ATP synthesis"/>
    <property type="evidence" value="ECO:0007669"/>
    <property type="project" value="UniProtKB-UniRule"/>
</dbReference>
<name>A0A1Y4E5W4_9FIRM</name>
<evidence type="ECO:0000313" key="6">
    <source>
        <dbReference type="Proteomes" id="UP000196386"/>
    </source>
</evidence>
<evidence type="ECO:0000313" key="5">
    <source>
        <dbReference type="EMBL" id="OUP68188.1"/>
    </source>
</evidence>
<dbReference type="NCBIfam" id="TIGR00309">
    <property type="entry name" value="V_ATPase_subD"/>
    <property type="match status" value="1"/>
</dbReference>
<dbReference type="PANTHER" id="PTHR11671">
    <property type="entry name" value="V-TYPE ATP SYNTHASE SUBUNIT D"/>
    <property type="match status" value="1"/>
</dbReference>
<dbReference type="GO" id="GO:0046961">
    <property type="term" value="F:proton-transporting ATPase activity, rotational mechanism"/>
    <property type="evidence" value="ECO:0007669"/>
    <property type="project" value="InterPro"/>
</dbReference>
<dbReference type="GO" id="GO:0005524">
    <property type="term" value="F:ATP binding"/>
    <property type="evidence" value="ECO:0007669"/>
    <property type="project" value="UniProtKB-UniRule"/>
</dbReference>
<evidence type="ECO:0000256" key="4">
    <source>
        <dbReference type="HAMAP-Rule" id="MF_00271"/>
    </source>
</evidence>
<dbReference type="InterPro" id="IPR002699">
    <property type="entry name" value="V_ATPase_D"/>
</dbReference>
<dbReference type="AlphaFoldDB" id="A0A1Y4E5W4"/>
<protein>
    <recommendedName>
        <fullName evidence="4">V-type ATP synthase subunit D</fullName>
    </recommendedName>
    <alternativeName>
        <fullName evidence="4">V-ATPase subunit D</fullName>
    </alternativeName>
</protein>
<reference evidence="6" key="1">
    <citation type="submission" date="2017-04" db="EMBL/GenBank/DDBJ databases">
        <title>Function of individual gut microbiota members based on whole genome sequencing of pure cultures obtained from chicken caecum.</title>
        <authorList>
            <person name="Medvecky M."/>
            <person name="Cejkova D."/>
            <person name="Polansky O."/>
            <person name="Karasova D."/>
            <person name="Kubasova T."/>
            <person name="Cizek A."/>
            <person name="Rychlik I."/>
        </authorList>
    </citation>
    <scope>NUCLEOTIDE SEQUENCE [LARGE SCALE GENOMIC DNA]</scope>
    <source>
        <strain evidence="6">An175</strain>
    </source>
</reference>
<dbReference type="GeneID" id="72463708"/>
<comment type="caution">
    <text evidence="5">The sequence shown here is derived from an EMBL/GenBank/DDBJ whole genome shotgun (WGS) entry which is preliminary data.</text>
</comment>